<dbReference type="RefSeq" id="WP_149459959.1">
    <property type="nucleotide sequence ID" value="NZ_SCWC02000017.1"/>
</dbReference>
<accession>A0ABQ6R634</accession>
<dbReference type="Pfam" id="PF21983">
    <property type="entry name" value="NikA-like"/>
    <property type="match status" value="1"/>
</dbReference>
<dbReference type="InterPro" id="IPR053842">
    <property type="entry name" value="NikA-like"/>
</dbReference>
<dbReference type="Proteomes" id="UP000295735">
    <property type="component" value="Unassembled WGS sequence"/>
</dbReference>
<keyword evidence="2" id="KW-1185">Reference proteome</keyword>
<sequence>MASSIEEDKAKTPRRKEARQISFRVSDSEYLKLQQSAATLNMSVAAYAKKKAQNSRVVAPKLDAVTRQEIVRDLGGIANNLNQIAKWCNQNKALPEHKQDDFINKMDGLKKEVNEIWQRLN</sequence>
<organism evidence="1 2">
    <name type="scientific">Macrococcus equipercicus</name>
    <dbReference type="NCBI Taxonomy" id="69967"/>
    <lineage>
        <taxon>Bacteria</taxon>
        <taxon>Bacillati</taxon>
        <taxon>Bacillota</taxon>
        <taxon>Bacilli</taxon>
        <taxon>Bacillales</taxon>
        <taxon>Staphylococcaceae</taxon>
        <taxon>Macrococcus</taxon>
    </lineage>
</organism>
<gene>
    <name evidence="1" type="ORF">ERX35_011140</name>
</gene>
<proteinExistence type="predicted"/>
<name>A0ABQ6R634_9STAP</name>
<evidence type="ECO:0000313" key="1">
    <source>
        <dbReference type="EMBL" id="KAA1035417.1"/>
    </source>
</evidence>
<reference evidence="1 2" key="1">
    <citation type="submission" date="2019-09" db="EMBL/GenBank/DDBJ databases">
        <authorList>
            <person name="Mazhar S."/>
            <person name="Altermann E."/>
            <person name="Hill C."/>
            <person name="Mcauliffe O."/>
        </authorList>
    </citation>
    <scope>NUCLEOTIDE SEQUENCE [LARGE SCALE GENOMIC DNA]</scope>
    <source>
        <strain evidence="1 2">ATCC 51831</strain>
    </source>
</reference>
<evidence type="ECO:0000313" key="2">
    <source>
        <dbReference type="Proteomes" id="UP000295735"/>
    </source>
</evidence>
<dbReference type="EMBL" id="SCWC02000017">
    <property type="protein sequence ID" value="KAA1035417.1"/>
    <property type="molecule type" value="Genomic_DNA"/>
</dbReference>
<protein>
    <submittedName>
        <fullName evidence="1">MobC family plasmid mobilization relaxosome protein</fullName>
    </submittedName>
</protein>
<comment type="caution">
    <text evidence="1">The sequence shown here is derived from an EMBL/GenBank/DDBJ whole genome shotgun (WGS) entry which is preliminary data.</text>
</comment>